<dbReference type="EMBL" id="LUKE01000002">
    <property type="protein sequence ID" value="KYG64859.1"/>
    <property type="molecule type" value="Genomic_DNA"/>
</dbReference>
<dbReference type="PROSITE" id="PS50943">
    <property type="entry name" value="HTH_CROC1"/>
    <property type="match status" value="1"/>
</dbReference>
<feature type="domain" description="HTH cro/C1-type" evidence="1">
    <location>
        <begin position="13"/>
        <end position="66"/>
    </location>
</feature>
<evidence type="ECO:0000259" key="1">
    <source>
        <dbReference type="PROSITE" id="PS50943"/>
    </source>
</evidence>
<accession>A0A150WLH4</accession>
<dbReference type="InterPro" id="IPR001387">
    <property type="entry name" value="Cro/C1-type_HTH"/>
</dbReference>
<gene>
    <name evidence="2" type="ORF">AZI86_11695</name>
</gene>
<evidence type="ECO:0000313" key="2">
    <source>
        <dbReference type="EMBL" id="KYG64859.1"/>
    </source>
</evidence>
<reference evidence="2 3" key="1">
    <citation type="submission" date="2016-03" db="EMBL/GenBank/DDBJ databases">
        <authorList>
            <person name="Ploux O."/>
        </authorList>
    </citation>
    <scope>NUCLEOTIDE SEQUENCE [LARGE SCALE GENOMIC DNA]</scope>
    <source>
        <strain evidence="2 3">R0</strain>
    </source>
</reference>
<sequence length="269" mass="30917">MSNFKSEQIKTVIKDLLKKKKLTYENVAEELECSVPTVKRILGPEELSLPRLLQLCELLDVTFGEIETLIHIKKDDQEEFTLPQQEFLAKNSSYLAYFIALYSFTPEQIAEKYKLNARSTDKYLLQLEKLELIKVTGKLRVKPAFKNLPGLGHGVLAKAYYRNFISKGAEFFIQNISDELSAYNPKSEDKIPKGFSMNATKVSRESYTKFVHEQNKAREAFMKLASYEEKSLPESELQTMVIMHAFTIVDNEDKVLKIVENTLGEIKNL</sequence>
<dbReference type="SMART" id="SM00530">
    <property type="entry name" value="HTH_XRE"/>
    <property type="match status" value="1"/>
</dbReference>
<dbReference type="Pfam" id="PF13443">
    <property type="entry name" value="HTH_26"/>
    <property type="match status" value="1"/>
</dbReference>
<keyword evidence="3" id="KW-1185">Reference proteome</keyword>
<protein>
    <recommendedName>
        <fullName evidence="1">HTH cro/C1-type domain-containing protein</fullName>
    </recommendedName>
</protein>
<organism evidence="2 3">
    <name type="scientific">Bdellovibrio bacteriovorus</name>
    <dbReference type="NCBI Taxonomy" id="959"/>
    <lineage>
        <taxon>Bacteria</taxon>
        <taxon>Pseudomonadati</taxon>
        <taxon>Bdellovibrionota</taxon>
        <taxon>Bdellovibrionia</taxon>
        <taxon>Bdellovibrionales</taxon>
        <taxon>Pseudobdellovibrionaceae</taxon>
        <taxon>Bdellovibrio</taxon>
    </lineage>
</organism>
<name>A0A150WLH4_BDEBC</name>
<dbReference type="InterPro" id="IPR010982">
    <property type="entry name" value="Lambda_DNA-bd_dom_sf"/>
</dbReference>
<dbReference type="SUPFAM" id="SSF47413">
    <property type="entry name" value="lambda repressor-like DNA-binding domains"/>
    <property type="match status" value="1"/>
</dbReference>
<dbReference type="RefSeq" id="WP_061835370.1">
    <property type="nucleotide sequence ID" value="NZ_LUKE01000002.1"/>
</dbReference>
<proteinExistence type="predicted"/>
<dbReference type="GO" id="GO:0003677">
    <property type="term" value="F:DNA binding"/>
    <property type="evidence" value="ECO:0007669"/>
    <property type="project" value="InterPro"/>
</dbReference>
<dbReference type="OrthoDB" id="9342548at2"/>
<evidence type="ECO:0000313" key="3">
    <source>
        <dbReference type="Proteomes" id="UP000075320"/>
    </source>
</evidence>
<dbReference type="Proteomes" id="UP000075320">
    <property type="component" value="Unassembled WGS sequence"/>
</dbReference>
<dbReference type="AlphaFoldDB" id="A0A150WLH4"/>
<dbReference type="Gene3D" id="1.10.260.40">
    <property type="entry name" value="lambda repressor-like DNA-binding domains"/>
    <property type="match status" value="1"/>
</dbReference>
<comment type="caution">
    <text evidence="2">The sequence shown here is derived from an EMBL/GenBank/DDBJ whole genome shotgun (WGS) entry which is preliminary data.</text>
</comment>